<evidence type="ECO:0000313" key="2">
    <source>
        <dbReference type="Proteomes" id="UP000271098"/>
    </source>
</evidence>
<keyword evidence="2" id="KW-1185">Reference proteome</keyword>
<name>A0A183CW57_9BILA</name>
<protein>
    <submittedName>
        <fullName evidence="1 3">Uncharacterized protein</fullName>
    </submittedName>
</protein>
<dbReference type="Proteomes" id="UP000271098">
    <property type="component" value="Unassembled WGS sequence"/>
</dbReference>
<evidence type="ECO:0000313" key="1">
    <source>
        <dbReference type="EMBL" id="VDK28545.1"/>
    </source>
</evidence>
<organism evidence="3">
    <name type="scientific">Gongylonema pulchrum</name>
    <dbReference type="NCBI Taxonomy" id="637853"/>
    <lineage>
        <taxon>Eukaryota</taxon>
        <taxon>Metazoa</taxon>
        <taxon>Ecdysozoa</taxon>
        <taxon>Nematoda</taxon>
        <taxon>Chromadorea</taxon>
        <taxon>Rhabditida</taxon>
        <taxon>Spirurina</taxon>
        <taxon>Spiruromorpha</taxon>
        <taxon>Spiruroidea</taxon>
        <taxon>Gongylonematidae</taxon>
        <taxon>Gongylonema</taxon>
    </lineage>
</organism>
<evidence type="ECO:0000313" key="3">
    <source>
        <dbReference type="WBParaSite" id="GPUH_0000069801-mRNA-1"/>
    </source>
</evidence>
<dbReference type="WBParaSite" id="GPUH_0000069801-mRNA-1">
    <property type="protein sequence ID" value="GPUH_0000069801-mRNA-1"/>
    <property type="gene ID" value="GPUH_0000069801"/>
</dbReference>
<accession>A0A183CW57</accession>
<reference evidence="1 2" key="2">
    <citation type="submission" date="2018-11" db="EMBL/GenBank/DDBJ databases">
        <authorList>
            <consortium name="Pathogen Informatics"/>
        </authorList>
    </citation>
    <scope>NUCLEOTIDE SEQUENCE [LARGE SCALE GENOMIC DNA]</scope>
</reference>
<dbReference type="AlphaFoldDB" id="A0A183CW57"/>
<sequence length="190" mass="22243">MELLDTISRLQDQITELRSKTETMEAELIESREMNDLLEFQLLENKENMAHEYESYLCPGNLSTAIVQEQHALNEKKNMQTMTDAWISENDDCAISSQLPSTLNFEEIRNRKCDFVNLRRSASLNDNERRIVQQMLTYIEHLENVLQSQLEAAHKRELELEKEKQEVRNFQTFLHKLACGEAVYPTGLTF</sequence>
<dbReference type="EMBL" id="UYRT01000678">
    <property type="protein sequence ID" value="VDK28545.1"/>
    <property type="molecule type" value="Genomic_DNA"/>
</dbReference>
<gene>
    <name evidence="1" type="ORF">GPUH_LOCUS698</name>
</gene>
<reference evidence="3" key="1">
    <citation type="submission" date="2016-06" db="UniProtKB">
        <authorList>
            <consortium name="WormBaseParasite"/>
        </authorList>
    </citation>
    <scope>IDENTIFICATION</scope>
</reference>
<proteinExistence type="predicted"/>